<dbReference type="InterPro" id="IPR000551">
    <property type="entry name" value="MerR-type_HTH_dom"/>
</dbReference>
<dbReference type="EMBL" id="CP137640">
    <property type="protein sequence ID" value="WVX83830.1"/>
    <property type="molecule type" value="Genomic_DNA"/>
</dbReference>
<reference evidence="2 3" key="1">
    <citation type="submission" date="2023-10" db="EMBL/GenBank/DDBJ databases">
        <title>Niallia locisalis sp.nov. isolated from a salt pond sample.</title>
        <authorList>
            <person name="Li X.-J."/>
            <person name="Dong L."/>
        </authorList>
    </citation>
    <scope>NUCLEOTIDE SEQUENCE [LARGE SCALE GENOMIC DNA]</scope>
    <source>
        <strain evidence="2 3">DSM 29761</strain>
    </source>
</reference>
<dbReference type="RefSeq" id="WP_338452701.1">
    <property type="nucleotide sequence ID" value="NZ_CP137640.1"/>
</dbReference>
<dbReference type="Proteomes" id="UP001357223">
    <property type="component" value="Chromosome"/>
</dbReference>
<dbReference type="Pfam" id="PF13411">
    <property type="entry name" value="MerR_1"/>
    <property type="match status" value="1"/>
</dbReference>
<evidence type="ECO:0000259" key="1">
    <source>
        <dbReference type="PROSITE" id="PS50937"/>
    </source>
</evidence>
<dbReference type="InterPro" id="IPR009061">
    <property type="entry name" value="DNA-bd_dom_put_sf"/>
</dbReference>
<sequence length="67" mass="7969">MIFPLIDHVFKLKKTNFLKNNSRLFNDESINWLIGVKHLKQFGMTVEDIKTYVDLNVLGHYKKKPSY</sequence>
<evidence type="ECO:0000313" key="2">
    <source>
        <dbReference type="EMBL" id="WVX83830.1"/>
    </source>
</evidence>
<feature type="domain" description="HTH merR-type" evidence="1">
    <location>
        <begin position="20"/>
        <end position="55"/>
    </location>
</feature>
<proteinExistence type="predicted"/>
<dbReference type="SUPFAM" id="SSF46955">
    <property type="entry name" value="Putative DNA-binding domain"/>
    <property type="match status" value="1"/>
</dbReference>
<organism evidence="2 3">
    <name type="scientific">Niallia oryzisoli</name>
    <dbReference type="NCBI Taxonomy" id="1737571"/>
    <lineage>
        <taxon>Bacteria</taxon>
        <taxon>Bacillati</taxon>
        <taxon>Bacillota</taxon>
        <taxon>Bacilli</taxon>
        <taxon>Bacillales</taxon>
        <taxon>Bacillaceae</taxon>
        <taxon>Niallia</taxon>
    </lineage>
</organism>
<keyword evidence="3" id="KW-1185">Reference proteome</keyword>
<evidence type="ECO:0000313" key="3">
    <source>
        <dbReference type="Proteomes" id="UP001357223"/>
    </source>
</evidence>
<protein>
    <submittedName>
        <fullName evidence="2">MerR family transcriptional regulator</fullName>
    </submittedName>
</protein>
<gene>
    <name evidence="2" type="ORF">R4Z09_13060</name>
</gene>
<dbReference type="Gene3D" id="1.10.1660.10">
    <property type="match status" value="1"/>
</dbReference>
<name>A0ABZ2CMK9_9BACI</name>
<dbReference type="PROSITE" id="PS50937">
    <property type="entry name" value="HTH_MERR_2"/>
    <property type="match status" value="1"/>
</dbReference>
<accession>A0ABZ2CMK9</accession>